<gene>
    <name evidence="11" type="ORF">C1H46_020167</name>
</gene>
<organism evidence="11 12">
    <name type="scientific">Malus baccata</name>
    <name type="common">Siberian crab apple</name>
    <name type="synonym">Pyrus baccata</name>
    <dbReference type="NCBI Taxonomy" id="106549"/>
    <lineage>
        <taxon>Eukaryota</taxon>
        <taxon>Viridiplantae</taxon>
        <taxon>Streptophyta</taxon>
        <taxon>Embryophyta</taxon>
        <taxon>Tracheophyta</taxon>
        <taxon>Spermatophyta</taxon>
        <taxon>Magnoliopsida</taxon>
        <taxon>eudicotyledons</taxon>
        <taxon>Gunneridae</taxon>
        <taxon>Pentapetalae</taxon>
        <taxon>rosids</taxon>
        <taxon>fabids</taxon>
        <taxon>Rosales</taxon>
        <taxon>Rosaceae</taxon>
        <taxon>Amygdaloideae</taxon>
        <taxon>Maleae</taxon>
        <taxon>Malus</taxon>
    </lineage>
</organism>
<protein>
    <recommendedName>
        <fullName evidence="2">RING-type E3 ubiquitin transferase</fullName>
        <ecNumber evidence="2">2.3.2.27</ecNumber>
    </recommendedName>
</protein>
<feature type="compositionally biased region" description="Low complexity" evidence="9">
    <location>
        <begin position="348"/>
        <end position="364"/>
    </location>
</feature>
<dbReference type="CDD" id="cd16667">
    <property type="entry name" value="RING-H2_RNF126-like"/>
    <property type="match status" value="1"/>
</dbReference>
<dbReference type="PROSITE" id="PS50089">
    <property type="entry name" value="ZF_RING_2"/>
    <property type="match status" value="1"/>
</dbReference>
<evidence type="ECO:0000256" key="4">
    <source>
        <dbReference type="ARBA" id="ARBA00022723"/>
    </source>
</evidence>
<dbReference type="GO" id="GO:0005737">
    <property type="term" value="C:cytoplasm"/>
    <property type="evidence" value="ECO:0007669"/>
    <property type="project" value="TreeGrafter"/>
</dbReference>
<dbReference type="InterPro" id="IPR001841">
    <property type="entry name" value="Znf_RING"/>
</dbReference>
<feature type="domain" description="RING-type" evidence="10">
    <location>
        <begin position="222"/>
        <end position="263"/>
    </location>
</feature>
<dbReference type="AlphaFoldDB" id="A0A540M688"/>
<keyword evidence="3" id="KW-0808">Transferase</keyword>
<evidence type="ECO:0000256" key="8">
    <source>
        <dbReference type="PROSITE-ProRule" id="PRU00175"/>
    </source>
</evidence>
<keyword evidence="12" id="KW-1185">Reference proteome</keyword>
<evidence type="ECO:0000256" key="6">
    <source>
        <dbReference type="ARBA" id="ARBA00022786"/>
    </source>
</evidence>
<dbReference type="STRING" id="106549.A0A540M688"/>
<evidence type="ECO:0000256" key="2">
    <source>
        <dbReference type="ARBA" id="ARBA00012483"/>
    </source>
</evidence>
<accession>A0A540M688</accession>
<dbReference type="EMBL" id="VIEB01000348">
    <property type="protein sequence ID" value="TQD94215.1"/>
    <property type="molecule type" value="Genomic_DNA"/>
</dbReference>
<dbReference type="SUPFAM" id="SSF57850">
    <property type="entry name" value="RING/U-box"/>
    <property type="match status" value="1"/>
</dbReference>
<evidence type="ECO:0000256" key="9">
    <source>
        <dbReference type="SAM" id="MobiDB-lite"/>
    </source>
</evidence>
<evidence type="ECO:0000259" key="10">
    <source>
        <dbReference type="PROSITE" id="PS50089"/>
    </source>
</evidence>
<evidence type="ECO:0000256" key="3">
    <source>
        <dbReference type="ARBA" id="ARBA00022679"/>
    </source>
</evidence>
<dbReference type="SMART" id="SM00184">
    <property type="entry name" value="RING"/>
    <property type="match status" value="1"/>
</dbReference>
<evidence type="ECO:0000313" key="11">
    <source>
        <dbReference type="EMBL" id="TQD94215.1"/>
    </source>
</evidence>
<evidence type="ECO:0000256" key="7">
    <source>
        <dbReference type="ARBA" id="ARBA00022833"/>
    </source>
</evidence>
<dbReference type="Pfam" id="PF14369">
    <property type="entry name" value="Zn_ribbon_19"/>
    <property type="match status" value="1"/>
</dbReference>
<name>A0A540M688_MALBA</name>
<dbReference type="Pfam" id="PF13639">
    <property type="entry name" value="zf-RING_2"/>
    <property type="match status" value="1"/>
</dbReference>
<evidence type="ECO:0000256" key="1">
    <source>
        <dbReference type="ARBA" id="ARBA00000900"/>
    </source>
</evidence>
<proteinExistence type="predicted"/>
<dbReference type="PANTHER" id="PTHR15710">
    <property type="entry name" value="E3 UBIQUITIN-PROTEIN LIGASE PRAJA"/>
    <property type="match status" value="1"/>
</dbReference>
<feature type="compositionally biased region" description="Low complexity" evidence="9">
    <location>
        <begin position="299"/>
        <end position="318"/>
    </location>
</feature>
<dbReference type="EC" id="2.3.2.27" evidence="2"/>
<dbReference type="GO" id="GO:0008270">
    <property type="term" value="F:zinc ion binding"/>
    <property type="evidence" value="ECO:0007669"/>
    <property type="project" value="UniProtKB-KW"/>
</dbReference>
<keyword evidence="4" id="KW-0479">Metal-binding</keyword>
<dbReference type="FunFam" id="3.30.40.10:FF:000022">
    <property type="entry name" value="E3 ubiquitin-protein ligase RING1-like"/>
    <property type="match status" value="1"/>
</dbReference>
<dbReference type="PANTHER" id="PTHR15710:SF169">
    <property type="entry name" value="RING-TYPE E3 UBIQUITIN TRANSFERASE"/>
    <property type="match status" value="1"/>
</dbReference>
<sequence length="381" mass="40233">MSSSGGHSGSVGGPIAPQLYFCHECDRTVSLTPSPTSDLVCPLCSGGFLEEMETPNPSPFPPNPFFSFPSSDAPPFASGGFPLLFSSSAPGPAPGPANIADDLSALFGGAPQRSSPFHDPDAFNPFVFLQNYLQTLRANGANVQFVIDSTPGGGGDPSGFRAPTNLNLGDYFFGPGLEQLIQQLAENDPNRYGTPPASKSAIEALLVVKISEELLASDSSQCAVCKDSFELGEEAKQMPCKHIYHSDCILPWLELHNTCPVCRHELPTDDSEYEQRIRGESGNGNQTSQSGAPGGANISMGGAESSSGFGFGIGAPSPDNQSPSPRTVERRFTISLPRFFRQLGGTAETSNTGSGNNEESNSGNRGRHNSGPEEPRQEDLD</sequence>
<comment type="caution">
    <text evidence="11">The sequence shown here is derived from an EMBL/GenBank/DDBJ whole genome shotgun (WGS) entry which is preliminary data.</text>
</comment>
<keyword evidence="7" id="KW-0862">Zinc</keyword>
<evidence type="ECO:0000313" key="12">
    <source>
        <dbReference type="Proteomes" id="UP000315295"/>
    </source>
</evidence>
<dbReference type="Proteomes" id="UP000315295">
    <property type="component" value="Unassembled WGS sequence"/>
</dbReference>
<evidence type="ECO:0000256" key="5">
    <source>
        <dbReference type="ARBA" id="ARBA00022771"/>
    </source>
</evidence>
<keyword evidence="5 8" id="KW-0863">Zinc-finger</keyword>
<reference evidence="11 12" key="1">
    <citation type="journal article" date="2019" name="G3 (Bethesda)">
        <title>Sequencing of a Wild Apple (Malus baccata) Genome Unravels the Differences Between Cultivated and Wild Apple Species Regarding Disease Resistance and Cold Tolerance.</title>
        <authorList>
            <person name="Chen X."/>
        </authorList>
    </citation>
    <scope>NUCLEOTIDE SEQUENCE [LARGE SCALE GENOMIC DNA]</scope>
    <source>
        <strain evidence="12">cv. Shandingzi</strain>
        <tissue evidence="11">Leaves</tissue>
    </source>
</reference>
<dbReference type="GO" id="GO:0016567">
    <property type="term" value="P:protein ubiquitination"/>
    <property type="evidence" value="ECO:0007669"/>
    <property type="project" value="TreeGrafter"/>
</dbReference>
<comment type="catalytic activity">
    <reaction evidence="1">
        <text>S-ubiquitinyl-[E2 ubiquitin-conjugating enzyme]-L-cysteine + [acceptor protein]-L-lysine = [E2 ubiquitin-conjugating enzyme]-L-cysteine + N(6)-ubiquitinyl-[acceptor protein]-L-lysine.</text>
        <dbReference type="EC" id="2.3.2.27"/>
    </reaction>
</comment>
<dbReference type="InterPro" id="IPR039525">
    <property type="entry name" value="RNF126-like_zinc-ribbon"/>
</dbReference>
<dbReference type="GO" id="GO:0061630">
    <property type="term" value="F:ubiquitin protein ligase activity"/>
    <property type="evidence" value="ECO:0007669"/>
    <property type="project" value="UniProtKB-EC"/>
</dbReference>
<feature type="region of interest" description="Disordered" evidence="9">
    <location>
        <begin position="273"/>
        <end position="381"/>
    </location>
</feature>
<keyword evidence="6" id="KW-0833">Ubl conjugation pathway</keyword>
<feature type="compositionally biased region" description="Basic and acidic residues" evidence="9">
    <location>
        <begin position="370"/>
        <end position="381"/>
    </location>
</feature>
<dbReference type="InterPro" id="IPR013083">
    <property type="entry name" value="Znf_RING/FYVE/PHD"/>
</dbReference>
<dbReference type="Gene3D" id="3.30.40.10">
    <property type="entry name" value="Zinc/RING finger domain, C3HC4 (zinc finger)"/>
    <property type="match status" value="1"/>
</dbReference>